<feature type="compositionally biased region" description="Basic and acidic residues" evidence="1">
    <location>
        <begin position="53"/>
        <end position="67"/>
    </location>
</feature>
<protein>
    <submittedName>
        <fullName evidence="2">Uncharacterized protein</fullName>
    </submittedName>
</protein>
<evidence type="ECO:0000256" key="1">
    <source>
        <dbReference type="SAM" id="MobiDB-lite"/>
    </source>
</evidence>
<gene>
    <name evidence="2" type="ORF">E2562_032902</name>
</gene>
<name>A0A6G1F0W1_9ORYZ</name>
<dbReference type="AlphaFoldDB" id="A0A6G1F0W1"/>
<sequence length="72" mass="8446">MLREVARARFSDDAAYCARRRWWARRRRSHTAASRLGPPRASPCSHGSFAKSRVVDRERDTEKRGEREEEAM</sequence>
<comment type="caution">
    <text evidence="2">The sequence shown here is derived from an EMBL/GenBank/DDBJ whole genome shotgun (WGS) entry which is preliminary data.</text>
</comment>
<evidence type="ECO:0000313" key="3">
    <source>
        <dbReference type="Proteomes" id="UP000479710"/>
    </source>
</evidence>
<feature type="region of interest" description="Disordered" evidence="1">
    <location>
        <begin position="28"/>
        <end position="72"/>
    </location>
</feature>
<dbReference type="EMBL" id="SPHZ02000002">
    <property type="protein sequence ID" value="KAF0930475.1"/>
    <property type="molecule type" value="Genomic_DNA"/>
</dbReference>
<organism evidence="2 3">
    <name type="scientific">Oryza meyeriana var. granulata</name>
    <dbReference type="NCBI Taxonomy" id="110450"/>
    <lineage>
        <taxon>Eukaryota</taxon>
        <taxon>Viridiplantae</taxon>
        <taxon>Streptophyta</taxon>
        <taxon>Embryophyta</taxon>
        <taxon>Tracheophyta</taxon>
        <taxon>Spermatophyta</taxon>
        <taxon>Magnoliopsida</taxon>
        <taxon>Liliopsida</taxon>
        <taxon>Poales</taxon>
        <taxon>Poaceae</taxon>
        <taxon>BOP clade</taxon>
        <taxon>Oryzoideae</taxon>
        <taxon>Oryzeae</taxon>
        <taxon>Oryzinae</taxon>
        <taxon>Oryza</taxon>
        <taxon>Oryza meyeriana</taxon>
    </lineage>
</organism>
<reference evidence="2 3" key="1">
    <citation type="submission" date="2019-11" db="EMBL/GenBank/DDBJ databases">
        <title>Whole genome sequence of Oryza granulata.</title>
        <authorList>
            <person name="Li W."/>
        </authorList>
    </citation>
    <scope>NUCLEOTIDE SEQUENCE [LARGE SCALE GENOMIC DNA]</scope>
    <source>
        <strain evidence="3">cv. Menghai</strain>
        <tissue evidence="2">Leaf</tissue>
    </source>
</reference>
<proteinExistence type="predicted"/>
<keyword evidence="3" id="KW-1185">Reference proteome</keyword>
<evidence type="ECO:0000313" key="2">
    <source>
        <dbReference type="EMBL" id="KAF0930475.1"/>
    </source>
</evidence>
<dbReference type="Proteomes" id="UP000479710">
    <property type="component" value="Unassembled WGS sequence"/>
</dbReference>
<accession>A0A6G1F0W1</accession>